<accession>E6SKJ6</accession>
<evidence type="ECO:0000313" key="6">
    <source>
        <dbReference type="Proteomes" id="UP000008915"/>
    </source>
</evidence>
<organism evidence="5 6">
    <name type="scientific">Thermaerobacter marianensis (strain ATCC 700841 / DSM 12885 / JCM 10246 / 7p75a)</name>
    <dbReference type="NCBI Taxonomy" id="644966"/>
    <lineage>
        <taxon>Bacteria</taxon>
        <taxon>Bacillati</taxon>
        <taxon>Bacillota</taxon>
        <taxon>Clostridia</taxon>
        <taxon>Eubacteriales</taxon>
        <taxon>Clostridiales Family XVII. Incertae Sedis</taxon>
        <taxon>Thermaerobacter</taxon>
    </lineage>
</organism>
<dbReference type="eggNOG" id="COG0860">
    <property type="taxonomic scope" value="Bacteria"/>
</dbReference>
<reference evidence="6" key="2">
    <citation type="journal article" date="2010" name="Stand. Genomic Sci.">
        <title>Complete genome sequence of Thermaerobacter marianensis type strain (7p75aT).</title>
        <authorList>
            <person name="Han C."/>
            <person name="Gu W."/>
            <person name="Zhang X."/>
            <person name="Lapidus A."/>
            <person name="Nolan M."/>
            <person name="Copeland A."/>
            <person name="Lucas S."/>
            <person name="Glavina Del Rio T."/>
            <person name="Tice H."/>
            <person name="Cheng J."/>
            <person name="Tapia R."/>
            <person name="Goodwin L."/>
            <person name="Pitluck S."/>
            <person name="Pagani I."/>
            <person name="Ivanova N."/>
            <person name="Mavromatis K."/>
            <person name="Mikhailova N."/>
            <person name="Pati A."/>
            <person name="Chen A."/>
            <person name="Palaniappan K."/>
            <person name="Land M."/>
            <person name="Hauser L."/>
            <person name="Chang Y."/>
            <person name="Jeffries C."/>
            <person name="Schneider S."/>
            <person name="Rohde M."/>
            <person name="Goker M."/>
            <person name="Pukall R."/>
            <person name="Woyke T."/>
            <person name="Bristow J."/>
            <person name="Eisen J."/>
            <person name="Markowitz V."/>
            <person name="Hugenholtz P."/>
            <person name="Kyrpides N."/>
            <person name="Klenk H."/>
            <person name="Detter J."/>
        </authorList>
    </citation>
    <scope>NUCLEOTIDE SEQUENCE [LARGE SCALE GENOMIC DNA]</scope>
    <source>
        <strain evidence="6">ATCC 700841 / DSM 12885 / JCM 10246 / 7p75a</strain>
    </source>
</reference>
<dbReference type="AlphaFoldDB" id="E6SKJ6"/>
<name>E6SKJ6_THEM7</name>
<dbReference type="EMBL" id="CP002344">
    <property type="protein sequence ID" value="ADU50183.1"/>
    <property type="molecule type" value="Genomic_DNA"/>
</dbReference>
<evidence type="ECO:0000256" key="3">
    <source>
        <dbReference type="SAM" id="MobiDB-lite"/>
    </source>
</evidence>
<dbReference type="GO" id="GO:0030288">
    <property type="term" value="C:outer membrane-bounded periplasmic space"/>
    <property type="evidence" value="ECO:0007669"/>
    <property type="project" value="TreeGrafter"/>
</dbReference>
<dbReference type="Pfam" id="PF01520">
    <property type="entry name" value="Amidase_3"/>
    <property type="match status" value="1"/>
</dbReference>
<keyword evidence="2 5" id="KW-0378">Hydrolase</keyword>
<sequence>MAVRKVYVDPGHGGSDPGAVGNGVREADVALAVAVKVADHLRRHGLEVRLSRTVDTAKSLQARTDEANAWGADAYVSIHCNAAGTPEASGWEVWHTIHEERSMGDELAEAIADQLKRLPMVARGTKSKPSTSNPQTDYYHVIRETRMPAVIVECGFVTSPKDAGYLKSAEGQAAIAEAIARGVIAWAGLAWRPAEQPKSAPVPSPAPKAPVKPGPFRDVPGDHWAAVSIERLKRAGIIEGFADGTFRPDEPVTRAQLAAILDRLQSALRK</sequence>
<dbReference type="KEGG" id="tmr:Tmar_0058"/>
<dbReference type="InterPro" id="IPR050695">
    <property type="entry name" value="N-acetylmuramoyl_amidase_3"/>
</dbReference>
<proteinExistence type="predicted"/>
<feature type="domain" description="SLH" evidence="4">
    <location>
        <begin position="212"/>
        <end position="270"/>
    </location>
</feature>
<feature type="region of interest" description="Disordered" evidence="3">
    <location>
        <begin position="195"/>
        <end position="217"/>
    </location>
</feature>
<dbReference type="GO" id="GO:0009253">
    <property type="term" value="P:peptidoglycan catabolic process"/>
    <property type="evidence" value="ECO:0007669"/>
    <property type="project" value="InterPro"/>
</dbReference>
<dbReference type="Proteomes" id="UP000008915">
    <property type="component" value="Chromosome"/>
</dbReference>
<dbReference type="PROSITE" id="PS51272">
    <property type="entry name" value="SLH"/>
    <property type="match status" value="1"/>
</dbReference>
<feature type="region of interest" description="Disordered" evidence="3">
    <location>
        <begin position="1"/>
        <end position="21"/>
    </location>
</feature>
<dbReference type="RefSeq" id="WP_013494489.1">
    <property type="nucleotide sequence ID" value="NC_014831.1"/>
</dbReference>
<evidence type="ECO:0000259" key="4">
    <source>
        <dbReference type="PROSITE" id="PS51272"/>
    </source>
</evidence>
<dbReference type="STRING" id="644966.Tmar_0058"/>
<dbReference type="PANTHER" id="PTHR30404:SF0">
    <property type="entry name" value="N-ACETYLMURAMOYL-L-ALANINE AMIDASE AMIC"/>
    <property type="match status" value="1"/>
</dbReference>
<dbReference type="HOGENOM" id="CLU_014322_9_1_9"/>
<evidence type="ECO:0000256" key="1">
    <source>
        <dbReference type="ARBA" id="ARBA00022737"/>
    </source>
</evidence>
<dbReference type="CDD" id="cd02696">
    <property type="entry name" value="MurNAc-LAA"/>
    <property type="match status" value="1"/>
</dbReference>
<dbReference type="GO" id="GO:0008745">
    <property type="term" value="F:N-acetylmuramoyl-L-alanine amidase activity"/>
    <property type="evidence" value="ECO:0007669"/>
    <property type="project" value="InterPro"/>
</dbReference>
<evidence type="ECO:0000313" key="5">
    <source>
        <dbReference type="EMBL" id="ADU50183.1"/>
    </source>
</evidence>
<protein>
    <submittedName>
        <fullName evidence="5">Cell wall hydrolase/autolysin</fullName>
    </submittedName>
</protein>
<dbReference type="PANTHER" id="PTHR30404">
    <property type="entry name" value="N-ACETYLMURAMOYL-L-ALANINE AMIDASE"/>
    <property type="match status" value="1"/>
</dbReference>
<keyword evidence="1" id="KW-0677">Repeat</keyword>
<reference evidence="5 6" key="1">
    <citation type="journal article" date="2010" name="Stand. Genomic Sci.">
        <title>Complete genome sequence of Thermaerobacter marianensis type strain (7p75a).</title>
        <authorList>
            <person name="Han C."/>
            <person name="Gu W."/>
            <person name="Zhang X."/>
            <person name="Lapidus A."/>
            <person name="Nolan M."/>
            <person name="Copeland A."/>
            <person name="Lucas S."/>
            <person name="Del Rio T.G."/>
            <person name="Tice H."/>
            <person name="Cheng J.F."/>
            <person name="Tapia R."/>
            <person name="Goodwin L."/>
            <person name="Pitluck S."/>
            <person name="Pagani I."/>
            <person name="Ivanova N."/>
            <person name="Mavromatis K."/>
            <person name="Mikhailova N."/>
            <person name="Pati A."/>
            <person name="Chen A."/>
            <person name="Palaniappan K."/>
            <person name="Land M."/>
            <person name="Hauser L."/>
            <person name="Chang Y.J."/>
            <person name="Jeffries C.D."/>
            <person name="Schneider S."/>
            <person name="Rohde M."/>
            <person name="Goker M."/>
            <person name="Pukall R."/>
            <person name="Woyke T."/>
            <person name="Bristow J."/>
            <person name="Eisen J.A."/>
            <person name="Markowitz V."/>
            <person name="Hugenholtz P."/>
            <person name="Kyrpides N.C."/>
            <person name="Klenk H.P."/>
            <person name="Detter J.C."/>
        </authorList>
    </citation>
    <scope>NUCLEOTIDE SEQUENCE [LARGE SCALE GENOMIC DNA]</scope>
    <source>
        <strain evidence="6">ATCC 700841 / DSM 12885 / JCM 10246 / 7p75a</strain>
    </source>
</reference>
<evidence type="ECO:0000256" key="2">
    <source>
        <dbReference type="ARBA" id="ARBA00022801"/>
    </source>
</evidence>
<dbReference type="Gene3D" id="3.40.630.40">
    <property type="entry name" value="Zn-dependent exopeptidases"/>
    <property type="match status" value="1"/>
</dbReference>
<dbReference type="Pfam" id="PF00395">
    <property type="entry name" value="SLH"/>
    <property type="match status" value="1"/>
</dbReference>
<keyword evidence="6" id="KW-1185">Reference proteome</keyword>
<dbReference type="SMART" id="SM00646">
    <property type="entry name" value="Ami_3"/>
    <property type="match status" value="1"/>
</dbReference>
<gene>
    <name evidence="5" type="ordered locus">Tmar_0058</name>
</gene>
<dbReference type="SUPFAM" id="SSF53187">
    <property type="entry name" value="Zn-dependent exopeptidases"/>
    <property type="match status" value="1"/>
</dbReference>
<feature type="compositionally biased region" description="Pro residues" evidence="3">
    <location>
        <begin position="200"/>
        <end position="213"/>
    </location>
</feature>
<dbReference type="InterPro" id="IPR001119">
    <property type="entry name" value="SLH_dom"/>
</dbReference>
<dbReference type="InterPro" id="IPR002508">
    <property type="entry name" value="MurNAc-LAA_cat"/>
</dbReference>